<keyword evidence="3" id="KW-0808">Transferase</keyword>
<dbReference type="OrthoDB" id="9787927at2"/>
<name>A0A1V2GVA9_9PROT</name>
<feature type="domain" description="KaiC" evidence="12">
    <location>
        <begin position="259"/>
        <end position="491"/>
    </location>
</feature>
<feature type="region of interest" description="Disordered" evidence="10">
    <location>
        <begin position="1"/>
        <end position="21"/>
    </location>
</feature>
<dbReference type="PROSITE" id="PS50162">
    <property type="entry name" value="RECA_2"/>
    <property type="match status" value="1"/>
</dbReference>
<keyword evidence="7" id="KW-0378">Hydrolase</keyword>
<sequence>MPATSDHAAAPEGRRTKISTGVPGLDDILGGGLAPSRLYLTEGMPGSGKTTLALQFLIAGRDAGERCLYITLSETQEELDAVVASHGLSLEGIDVFELGSADTPFSPDREMTLLHPWEVELGETIKVITDQIERINPARVVFDSLSEMRLLAQDALRYRRQILALKQFFAGRRATVLLLDDLTGGGGVQDLQLHSICHGVITLERLTLDFGPARRRMQVQKMRGSDFRAGYHDLVIRQGGLDIFPRLVAAEHHAPFKGDPVPSGLPELDALLGGGPLRGTCTLITGPAGAGKTTIALQYIAAAGARGERSVLYEFDERIGTLMSRAAQQGIDLQALIDSGQLLLRQIDPAEVSPGQFSAMLRREVEQEDVRLVVLDSLSGYESAMPQEKQLILQMHEMLSYLNQQGVATLLISPQQGLVGGMHTNLNISYIADAVLLLRFFEAEGEVRKALAVLKNRGGAHEHAIRELRIDQTGLRIGAPLTAFQGILTGTPSYVGQAGPLLAERPPGG</sequence>
<reference evidence="13 14" key="1">
    <citation type="submission" date="2016-10" db="EMBL/GenBank/DDBJ databases">
        <title>Draft Genome sequence of Roseomonas sp. strain M3.</title>
        <authorList>
            <person name="Subhash Y."/>
            <person name="Lee S."/>
        </authorList>
    </citation>
    <scope>NUCLEOTIDE SEQUENCE [LARGE SCALE GENOMIC DNA]</scope>
    <source>
        <strain evidence="13 14">M3</strain>
    </source>
</reference>
<gene>
    <name evidence="13" type="ORF">BKE38_25050</name>
</gene>
<dbReference type="Pfam" id="PF06745">
    <property type="entry name" value="ATPase"/>
    <property type="match status" value="2"/>
</dbReference>
<keyword evidence="9" id="KW-0234">DNA repair</keyword>
<keyword evidence="6" id="KW-0418">Kinase</keyword>
<dbReference type="PANTHER" id="PTHR42926:SF1">
    <property type="entry name" value="CIRCADIAN CLOCK OSCILLATOR PROTEIN KAIC 1"/>
    <property type="match status" value="1"/>
</dbReference>
<evidence type="ECO:0000259" key="11">
    <source>
        <dbReference type="PROSITE" id="PS50162"/>
    </source>
</evidence>
<dbReference type="GO" id="GO:0006281">
    <property type="term" value="P:DNA repair"/>
    <property type="evidence" value="ECO:0007669"/>
    <property type="project" value="UniProtKB-KW"/>
</dbReference>
<dbReference type="InterPro" id="IPR027417">
    <property type="entry name" value="P-loop_NTPase"/>
</dbReference>
<evidence type="ECO:0000256" key="5">
    <source>
        <dbReference type="ARBA" id="ARBA00022763"/>
    </source>
</evidence>
<dbReference type="InterPro" id="IPR051347">
    <property type="entry name" value="Circadian_clock_KaiC-rel"/>
</dbReference>
<dbReference type="GO" id="GO:0140664">
    <property type="term" value="F:ATP-dependent DNA damage sensor activity"/>
    <property type="evidence" value="ECO:0007669"/>
    <property type="project" value="InterPro"/>
</dbReference>
<feature type="domain" description="KaiC" evidence="12">
    <location>
        <begin position="16"/>
        <end position="257"/>
    </location>
</feature>
<dbReference type="PROSITE" id="PS51146">
    <property type="entry name" value="KAIC"/>
    <property type="match status" value="2"/>
</dbReference>
<dbReference type="PIRSF" id="PIRSF039117">
    <property type="entry name" value="KaiC"/>
    <property type="match status" value="1"/>
</dbReference>
<proteinExistence type="predicted"/>
<dbReference type="GO" id="GO:0003677">
    <property type="term" value="F:DNA binding"/>
    <property type="evidence" value="ECO:0007669"/>
    <property type="project" value="UniProtKB-KW"/>
</dbReference>
<evidence type="ECO:0000256" key="10">
    <source>
        <dbReference type="SAM" id="MobiDB-lite"/>
    </source>
</evidence>
<dbReference type="EMBL" id="MLCO01000314">
    <property type="protein sequence ID" value="ONG46621.1"/>
    <property type="molecule type" value="Genomic_DNA"/>
</dbReference>
<evidence type="ECO:0000259" key="12">
    <source>
        <dbReference type="PROSITE" id="PS51146"/>
    </source>
</evidence>
<evidence type="ECO:0000256" key="9">
    <source>
        <dbReference type="ARBA" id="ARBA00023204"/>
    </source>
</evidence>
<evidence type="ECO:0000313" key="13">
    <source>
        <dbReference type="EMBL" id="ONG46621.1"/>
    </source>
</evidence>
<dbReference type="SMART" id="SM00382">
    <property type="entry name" value="AAA"/>
    <property type="match status" value="2"/>
</dbReference>
<dbReference type="InterPro" id="IPR010624">
    <property type="entry name" value="KaiC_dom"/>
</dbReference>
<organism evidence="13 14">
    <name type="scientific">Teichococcus deserti</name>
    <dbReference type="NCBI Taxonomy" id="1817963"/>
    <lineage>
        <taxon>Bacteria</taxon>
        <taxon>Pseudomonadati</taxon>
        <taxon>Pseudomonadota</taxon>
        <taxon>Alphaproteobacteria</taxon>
        <taxon>Acetobacterales</taxon>
        <taxon>Roseomonadaceae</taxon>
        <taxon>Roseomonas</taxon>
    </lineage>
</organism>
<keyword evidence="5" id="KW-0227">DNA damage</keyword>
<dbReference type="PANTHER" id="PTHR42926">
    <property type="match status" value="1"/>
</dbReference>
<dbReference type="CDD" id="cd19488">
    <property type="entry name" value="KaiC-like_N"/>
    <property type="match status" value="1"/>
</dbReference>
<dbReference type="Proteomes" id="UP000188879">
    <property type="component" value="Unassembled WGS sequence"/>
</dbReference>
<dbReference type="AlphaFoldDB" id="A0A1V2GVA9"/>
<evidence type="ECO:0000313" key="14">
    <source>
        <dbReference type="Proteomes" id="UP000188879"/>
    </source>
</evidence>
<keyword evidence="8" id="KW-0238">DNA-binding</keyword>
<evidence type="ECO:0000256" key="6">
    <source>
        <dbReference type="ARBA" id="ARBA00022777"/>
    </source>
</evidence>
<feature type="domain" description="RecA family profile 1" evidence="11">
    <location>
        <begin position="257"/>
        <end position="419"/>
    </location>
</feature>
<protein>
    <recommendedName>
        <fullName evidence="1">non-specific serine/threonine protein kinase</fullName>
        <ecNumber evidence="1">2.7.11.1</ecNumber>
    </recommendedName>
</protein>
<evidence type="ECO:0000256" key="2">
    <source>
        <dbReference type="ARBA" id="ARBA00022553"/>
    </source>
</evidence>
<dbReference type="EC" id="2.7.11.1" evidence="1"/>
<dbReference type="InterPro" id="IPR020588">
    <property type="entry name" value="RecA_ATP-bd"/>
</dbReference>
<accession>A0A1V2GVA9</accession>
<dbReference type="InterPro" id="IPR014774">
    <property type="entry name" value="KaiC-like_dom"/>
</dbReference>
<evidence type="ECO:0000256" key="4">
    <source>
        <dbReference type="ARBA" id="ARBA00022737"/>
    </source>
</evidence>
<dbReference type="GO" id="GO:0016787">
    <property type="term" value="F:hydrolase activity"/>
    <property type="evidence" value="ECO:0007669"/>
    <property type="project" value="UniProtKB-KW"/>
</dbReference>
<dbReference type="Gene3D" id="3.40.50.300">
    <property type="entry name" value="P-loop containing nucleotide triphosphate hydrolases"/>
    <property type="match status" value="2"/>
</dbReference>
<keyword evidence="14" id="KW-1185">Reference proteome</keyword>
<keyword evidence="4" id="KW-0677">Repeat</keyword>
<dbReference type="GO" id="GO:0005524">
    <property type="term" value="F:ATP binding"/>
    <property type="evidence" value="ECO:0007669"/>
    <property type="project" value="InterPro"/>
</dbReference>
<dbReference type="RefSeq" id="WP_076960005.1">
    <property type="nucleotide sequence ID" value="NZ_MLCO01000314.1"/>
</dbReference>
<dbReference type="InterPro" id="IPR030665">
    <property type="entry name" value="KaiC"/>
</dbReference>
<comment type="caution">
    <text evidence="13">The sequence shown here is derived from an EMBL/GenBank/DDBJ whole genome shotgun (WGS) entry which is preliminary data.</text>
</comment>
<dbReference type="SUPFAM" id="SSF52540">
    <property type="entry name" value="P-loop containing nucleoside triphosphate hydrolases"/>
    <property type="match status" value="2"/>
</dbReference>
<evidence type="ECO:0000256" key="3">
    <source>
        <dbReference type="ARBA" id="ARBA00022679"/>
    </source>
</evidence>
<evidence type="ECO:0000256" key="8">
    <source>
        <dbReference type="ARBA" id="ARBA00023125"/>
    </source>
</evidence>
<dbReference type="GO" id="GO:0004674">
    <property type="term" value="F:protein serine/threonine kinase activity"/>
    <property type="evidence" value="ECO:0007669"/>
    <property type="project" value="UniProtKB-EC"/>
</dbReference>
<evidence type="ECO:0000256" key="7">
    <source>
        <dbReference type="ARBA" id="ARBA00022801"/>
    </source>
</evidence>
<keyword evidence="2" id="KW-0597">Phosphoprotein</keyword>
<dbReference type="InterPro" id="IPR003593">
    <property type="entry name" value="AAA+_ATPase"/>
</dbReference>
<evidence type="ECO:0000256" key="1">
    <source>
        <dbReference type="ARBA" id="ARBA00012513"/>
    </source>
</evidence>